<keyword evidence="2" id="KW-1185">Reference proteome</keyword>
<dbReference type="Proteomes" id="UP001243375">
    <property type="component" value="Unassembled WGS sequence"/>
</dbReference>
<name>A0ACC2XLB5_9TREE</name>
<protein>
    <submittedName>
        <fullName evidence="1">Uncharacterized protein</fullName>
    </submittedName>
</protein>
<accession>A0ACC2XLB5</accession>
<proteinExistence type="predicted"/>
<sequence length="674" mass="73960">MEPRHYRKRERHSSPRTQRAAQPKAASSSRNVTETAEVSPPGIRQSQAWSGYSQAEASISSAGGVMGEDDYSSSDTEVGDETNIHDTPFTGVDSARGEIGHAGNIPSRETHLQENASDDLTNQEASPFDHHNAHNLRSQSTSGSVSTLIDKETYRHRPAGGEHIPTGFNLKERLGEAIGGVTRNRSTSEWNIEPPMILDSTPLPLSAQLGSIRLPSTLNERNPAVLALTALCLSRQHLVHLTCLLSLILIVHAVSSRSTDIAHLKHDPSSDGKDVTMGGARWIKRSEWKRSWAIISFSFAVTGFFVVVKTIADMLGLSQGYDLTYADIIIATLFFQFSLYVCVRLARRGFTLGELGVVCHAATGLFMETVNLTRTRLALIPGSLLTGFLLSPLLVLSRKIAQRPAHRLRHPHEKELYRKALALGFYIGAAATCGGLIGFWVKWLLGWRDPWVWVALWLTEGRHWWSRPILIAYWGVLAAISVGGWTRQLNRARKRRAWSEVTNANGHSKISIHNSTAQAALGTRQDPRKSGAVTDPGFGQVATQMMDAANQKLPVLSINARRKFFHALATVMFIPGIAIDPAFTHLAFSLAFAAFNFAEYIRYFALYPFGAAVHLFLNEFLDESKDGGTAILSHFYLLTGCASGVWLEGPKTILSIFGALALGIGDALARTLLP</sequence>
<evidence type="ECO:0000313" key="1">
    <source>
        <dbReference type="EMBL" id="KAJ9124154.1"/>
    </source>
</evidence>
<gene>
    <name evidence="1" type="ORF">QFC22_000951</name>
</gene>
<comment type="caution">
    <text evidence="1">The sequence shown here is derived from an EMBL/GenBank/DDBJ whole genome shotgun (WGS) entry which is preliminary data.</text>
</comment>
<evidence type="ECO:0000313" key="2">
    <source>
        <dbReference type="Proteomes" id="UP001243375"/>
    </source>
</evidence>
<dbReference type="EMBL" id="JASBWU010000002">
    <property type="protein sequence ID" value="KAJ9124154.1"/>
    <property type="molecule type" value="Genomic_DNA"/>
</dbReference>
<reference evidence="1" key="1">
    <citation type="submission" date="2023-04" db="EMBL/GenBank/DDBJ databases">
        <title>Draft Genome sequencing of Naganishia species isolated from polar environments using Oxford Nanopore Technology.</title>
        <authorList>
            <person name="Leo P."/>
            <person name="Venkateswaran K."/>
        </authorList>
    </citation>
    <scope>NUCLEOTIDE SEQUENCE</scope>
    <source>
        <strain evidence="1">MNA-CCFEE 5425</strain>
    </source>
</reference>
<organism evidence="1 2">
    <name type="scientific">Naganishia vaughanmartiniae</name>
    <dbReference type="NCBI Taxonomy" id="1424756"/>
    <lineage>
        <taxon>Eukaryota</taxon>
        <taxon>Fungi</taxon>
        <taxon>Dikarya</taxon>
        <taxon>Basidiomycota</taxon>
        <taxon>Agaricomycotina</taxon>
        <taxon>Tremellomycetes</taxon>
        <taxon>Filobasidiales</taxon>
        <taxon>Filobasidiaceae</taxon>
        <taxon>Naganishia</taxon>
    </lineage>
</organism>